<dbReference type="Proteomes" id="UP000251891">
    <property type="component" value="Unassembled WGS sequence"/>
</dbReference>
<evidence type="ECO:0000313" key="1">
    <source>
        <dbReference type="EMBL" id="RAY13878.1"/>
    </source>
</evidence>
<comment type="caution">
    <text evidence="1">The sequence shown here is derived from an EMBL/GenBank/DDBJ whole genome shotgun (WGS) entry which is preliminary data.</text>
</comment>
<reference evidence="1 2" key="1">
    <citation type="submission" date="2018-06" db="EMBL/GenBank/DDBJ databases">
        <title>Actinomadura craniellae sp. nov. isolated from marine sponge Craniella sp.</title>
        <authorList>
            <person name="Li L."/>
            <person name="Xu Q.H."/>
            <person name="Lin H.W."/>
            <person name="Lu Y.H."/>
        </authorList>
    </citation>
    <scope>NUCLEOTIDE SEQUENCE [LARGE SCALE GENOMIC DNA]</scope>
    <source>
        <strain evidence="1 2">LHW63021</strain>
    </source>
</reference>
<protein>
    <recommendedName>
        <fullName evidence="3">DUF742 domain-containing protein</fullName>
    </recommendedName>
</protein>
<evidence type="ECO:0008006" key="3">
    <source>
        <dbReference type="Google" id="ProtNLM"/>
    </source>
</evidence>
<organism evidence="1 2">
    <name type="scientific">Actinomadura craniellae</name>
    <dbReference type="NCBI Taxonomy" id="2231787"/>
    <lineage>
        <taxon>Bacteria</taxon>
        <taxon>Bacillati</taxon>
        <taxon>Actinomycetota</taxon>
        <taxon>Actinomycetes</taxon>
        <taxon>Streptosporangiales</taxon>
        <taxon>Thermomonosporaceae</taxon>
        <taxon>Actinomadura</taxon>
    </lineage>
</organism>
<dbReference type="PANTHER" id="PTHR36221:SF1">
    <property type="entry name" value="DUF742 DOMAIN-CONTAINING PROTEIN"/>
    <property type="match status" value="1"/>
</dbReference>
<sequence length="121" mass="13339">MRRPAEWEDPDVDSMVRPFIVTGGRTRPADARLRVETLVTATAAARSATLNFERRRIVAAAQRPISVAEVSVLLNVPLGVVRVLIADLIAERLLSVHEHLGFEDRPPVSLLERIRDGVAAL</sequence>
<gene>
    <name evidence="1" type="ORF">DPM19_16360</name>
</gene>
<name>A0A365H4D2_9ACTN</name>
<proteinExistence type="predicted"/>
<dbReference type="AlphaFoldDB" id="A0A365H4D2"/>
<dbReference type="InterPro" id="IPR007995">
    <property type="entry name" value="DUF742"/>
</dbReference>
<dbReference type="Pfam" id="PF05331">
    <property type="entry name" value="DUF742"/>
    <property type="match status" value="1"/>
</dbReference>
<dbReference type="PANTHER" id="PTHR36221">
    <property type="entry name" value="DUF742 DOMAIN-CONTAINING PROTEIN"/>
    <property type="match status" value="1"/>
</dbReference>
<keyword evidence="2" id="KW-1185">Reference proteome</keyword>
<dbReference type="EMBL" id="QLYX01000007">
    <property type="protein sequence ID" value="RAY13878.1"/>
    <property type="molecule type" value="Genomic_DNA"/>
</dbReference>
<evidence type="ECO:0000313" key="2">
    <source>
        <dbReference type="Proteomes" id="UP000251891"/>
    </source>
</evidence>
<dbReference type="RefSeq" id="WP_111868528.1">
    <property type="nucleotide sequence ID" value="NZ_QLYX01000007.1"/>
</dbReference>
<accession>A0A365H4D2</accession>
<dbReference type="OrthoDB" id="3481051at2"/>